<organism evidence="2 3">
    <name type="scientific">Natronomicrosphaera hydrolytica</name>
    <dbReference type="NCBI Taxonomy" id="3242702"/>
    <lineage>
        <taxon>Bacteria</taxon>
        <taxon>Pseudomonadati</taxon>
        <taxon>Planctomycetota</taxon>
        <taxon>Phycisphaerae</taxon>
        <taxon>Phycisphaerales</taxon>
        <taxon>Phycisphaeraceae</taxon>
        <taxon>Natronomicrosphaera</taxon>
    </lineage>
</organism>
<keyword evidence="1" id="KW-0812">Transmembrane</keyword>
<dbReference type="EMBL" id="JBGUBD010000002">
    <property type="protein sequence ID" value="MFA9477461.1"/>
    <property type="molecule type" value="Genomic_DNA"/>
</dbReference>
<name>A0ABV4U3W4_9BACT</name>
<feature type="transmembrane region" description="Helical" evidence="1">
    <location>
        <begin position="427"/>
        <end position="447"/>
    </location>
</feature>
<accession>A0ABV4U3W4</accession>
<gene>
    <name evidence="2" type="ORF">ACERK3_04045</name>
</gene>
<keyword evidence="3" id="KW-1185">Reference proteome</keyword>
<evidence type="ECO:0000313" key="3">
    <source>
        <dbReference type="Proteomes" id="UP001575105"/>
    </source>
</evidence>
<dbReference type="RefSeq" id="WP_425344385.1">
    <property type="nucleotide sequence ID" value="NZ_JBGUBD010000002.1"/>
</dbReference>
<dbReference type="Gene3D" id="3.40.50.880">
    <property type="match status" value="1"/>
</dbReference>
<reference evidence="2 3" key="1">
    <citation type="submission" date="2024-08" db="EMBL/GenBank/DDBJ databases">
        <title>Whole-genome sequencing of halo(alkali)philic microorganisms from hypersaline lakes.</title>
        <authorList>
            <person name="Sorokin D.Y."/>
            <person name="Merkel A.Y."/>
            <person name="Messina E."/>
            <person name="Yakimov M."/>
        </authorList>
    </citation>
    <scope>NUCLEOTIDE SEQUENCE [LARGE SCALE GENOMIC DNA]</scope>
    <source>
        <strain evidence="2 3">AB-hyl4</strain>
    </source>
</reference>
<sequence length="768" mass="85555">MNSGPTAQARFWNSVAWVLAVLLLTPMAWSQVDTVTLQVEPGDVGLDGYVRPGVWTPLRLTLRNQSAEPREVICRWVVRDFDGDTVHVERRVTLTPERTQQVWLYAAPSATRAARDGWPVQVLDAETGSLLAQQRIAPRQSLESTDNLIAVMSSADLGFEPYSERYTQHEALRSLRGLTLHNLPDRWYGLSTLQAIVWTREGGEPDDARFTAAHQQALREWVRRGGHMVIVWPTVGQAWTASPLADMLPINERQVRQVQRPLPSWAGSPRTGELRPVEYATFNVSGNDGPRVDVLRRDREGDPTVVARRYGFGRVTVVGINFADRRLVQLGLPNGRFRIWHDVFHLQSPVYERDVIDAEMREGNIARPTGREAVELGRFVPGAIAMRNTAGPVLVLAIFVFGIYWLLAGPIGFVVLRQKAWLHHSWLAFLAVVVVFSVVAWGGAIVMQPRQAGIAHFSVLDLDGRTGESRTRSWLSLFVPEFGRANITLAEPDGTGRNTLANPGWRVGGPDAAGFLDPQTYTLSAGDPAQADVPMRSTAKQFTLDYFGNVGEDQPGMREPFPTPRGRLRIENAWPAGQLGHALPGTLRDVLIVYCPGADGSDQHRWMPWVWRHGDWAPGELLELGGAPTNADRLVDRRHDFDIERNWSNEGFLGQLIARRTGQRFVDLEPLQVANANEMMQAVEMLSFFSALPAPNFRAGVTTLGGRRSVGYERELGRALDLTPLIAGRRIILIGYLENSALPAPLTLNGRPLQAEGWTVVRWVYDLD</sequence>
<protein>
    <submittedName>
        <fullName evidence="2">Uncharacterized protein</fullName>
    </submittedName>
</protein>
<dbReference type="InterPro" id="IPR029062">
    <property type="entry name" value="Class_I_gatase-like"/>
</dbReference>
<evidence type="ECO:0000256" key="1">
    <source>
        <dbReference type="SAM" id="Phobius"/>
    </source>
</evidence>
<dbReference type="Proteomes" id="UP001575105">
    <property type="component" value="Unassembled WGS sequence"/>
</dbReference>
<dbReference type="SUPFAM" id="SSF52317">
    <property type="entry name" value="Class I glutamine amidotransferase-like"/>
    <property type="match status" value="1"/>
</dbReference>
<feature type="transmembrane region" description="Helical" evidence="1">
    <location>
        <begin position="393"/>
        <end position="415"/>
    </location>
</feature>
<keyword evidence="1" id="KW-0472">Membrane</keyword>
<proteinExistence type="predicted"/>
<evidence type="ECO:0000313" key="2">
    <source>
        <dbReference type="EMBL" id="MFA9477461.1"/>
    </source>
</evidence>
<keyword evidence="1" id="KW-1133">Transmembrane helix</keyword>
<comment type="caution">
    <text evidence="2">The sequence shown here is derived from an EMBL/GenBank/DDBJ whole genome shotgun (WGS) entry which is preliminary data.</text>
</comment>